<name>A0ABW0ZMC9_9ACTN</name>
<proteinExistence type="predicted"/>
<reference evidence="2" key="1">
    <citation type="journal article" date="2019" name="Int. J. Syst. Evol. Microbiol.">
        <title>The Global Catalogue of Microorganisms (GCM) 10K type strain sequencing project: providing services to taxonomists for standard genome sequencing and annotation.</title>
        <authorList>
            <consortium name="The Broad Institute Genomics Platform"/>
            <consortium name="The Broad Institute Genome Sequencing Center for Infectious Disease"/>
            <person name="Wu L."/>
            <person name="Ma J."/>
        </authorList>
    </citation>
    <scope>NUCLEOTIDE SEQUENCE [LARGE SCALE GENOMIC DNA]</scope>
    <source>
        <strain evidence="2">YIM 94188</strain>
    </source>
</reference>
<sequence length="52" mass="5458">MHKIGSITSCGPNRWPVPQISVHGSCRRMSGTGIPDAGSNIEVGGLIMHALM</sequence>
<evidence type="ECO:0000313" key="1">
    <source>
        <dbReference type="EMBL" id="MFC5731637.1"/>
    </source>
</evidence>
<accession>A0ABW0ZMC9</accession>
<gene>
    <name evidence="1" type="ORF">ACFPQB_22185</name>
</gene>
<keyword evidence="2" id="KW-1185">Reference proteome</keyword>
<evidence type="ECO:0000313" key="2">
    <source>
        <dbReference type="Proteomes" id="UP001596072"/>
    </source>
</evidence>
<dbReference type="EMBL" id="JBHSNS010000020">
    <property type="protein sequence ID" value="MFC5731637.1"/>
    <property type="molecule type" value="Genomic_DNA"/>
</dbReference>
<protein>
    <submittedName>
        <fullName evidence="1">Uncharacterized protein</fullName>
    </submittedName>
</protein>
<dbReference type="Proteomes" id="UP001596072">
    <property type="component" value="Unassembled WGS sequence"/>
</dbReference>
<organism evidence="1 2">
    <name type="scientific">Nocardioides vastitatis</name>
    <dbReference type="NCBI Taxonomy" id="2568655"/>
    <lineage>
        <taxon>Bacteria</taxon>
        <taxon>Bacillati</taxon>
        <taxon>Actinomycetota</taxon>
        <taxon>Actinomycetes</taxon>
        <taxon>Propionibacteriales</taxon>
        <taxon>Nocardioidaceae</taxon>
        <taxon>Nocardioides</taxon>
    </lineage>
</organism>
<dbReference type="RefSeq" id="WP_168798247.1">
    <property type="nucleotide sequence ID" value="NZ_JBHSNS010000020.1"/>
</dbReference>
<comment type="caution">
    <text evidence="1">The sequence shown here is derived from an EMBL/GenBank/DDBJ whole genome shotgun (WGS) entry which is preliminary data.</text>
</comment>